<dbReference type="SUPFAM" id="SSF63817">
    <property type="entry name" value="Sortase"/>
    <property type="match status" value="1"/>
</dbReference>
<dbReference type="Gene3D" id="2.40.260.10">
    <property type="entry name" value="Sortase"/>
    <property type="match status" value="1"/>
</dbReference>
<organism evidence="2 3">
    <name type="scientific">Actinoplanes oblitus</name>
    <dbReference type="NCBI Taxonomy" id="3040509"/>
    <lineage>
        <taxon>Bacteria</taxon>
        <taxon>Bacillati</taxon>
        <taxon>Actinomycetota</taxon>
        <taxon>Actinomycetes</taxon>
        <taxon>Micromonosporales</taxon>
        <taxon>Micromonosporaceae</taxon>
        <taxon>Actinoplanes</taxon>
    </lineage>
</organism>
<evidence type="ECO:0000313" key="2">
    <source>
        <dbReference type="EMBL" id="WIM99497.1"/>
    </source>
</evidence>
<evidence type="ECO:0000313" key="3">
    <source>
        <dbReference type="Proteomes" id="UP001240150"/>
    </source>
</evidence>
<dbReference type="InterPro" id="IPR023365">
    <property type="entry name" value="Sortase_dom-sf"/>
</dbReference>
<name>A0ABY8WPY9_9ACTN</name>
<gene>
    <name evidence="2" type="ORF">ACTOB_003154</name>
</gene>
<dbReference type="InterPro" id="IPR042001">
    <property type="entry name" value="Sortase_F"/>
</dbReference>
<evidence type="ECO:0000256" key="1">
    <source>
        <dbReference type="ARBA" id="ARBA00022801"/>
    </source>
</evidence>
<dbReference type="NCBIfam" id="NF033748">
    <property type="entry name" value="class_F_sortase"/>
    <property type="match status" value="1"/>
</dbReference>
<reference evidence="2 3" key="1">
    <citation type="submission" date="2023-06" db="EMBL/GenBank/DDBJ databases">
        <authorList>
            <person name="Yushchuk O."/>
            <person name="Binda E."/>
            <person name="Ruckert-Reed C."/>
            <person name="Fedorenko V."/>
            <person name="Kalinowski J."/>
            <person name="Marinelli F."/>
        </authorList>
    </citation>
    <scope>NUCLEOTIDE SEQUENCE [LARGE SCALE GENOMIC DNA]</scope>
    <source>
        <strain evidence="2 3">NRRL 3884</strain>
    </source>
</reference>
<dbReference type="CDD" id="cd05829">
    <property type="entry name" value="Sortase_F"/>
    <property type="match status" value="1"/>
</dbReference>
<proteinExistence type="predicted"/>
<keyword evidence="1" id="KW-0378">Hydrolase</keyword>
<protein>
    <submittedName>
        <fullName evidence="2">Class F sortase</fullName>
    </submittedName>
</protein>
<accession>A0ABY8WPY9</accession>
<dbReference type="Proteomes" id="UP001240150">
    <property type="component" value="Chromosome"/>
</dbReference>
<dbReference type="RefSeq" id="WP_284920936.1">
    <property type="nucleotide sequence ID" value="NZ_CP126980.1"/>
</dbReference>
<dbReference type="Pfam" id="PF04203">
    <property type="entry name" value="Sortase"/>
    <property type="match status" value="1"/>
</dbReference>
<keyword evidence="3" id="KW-1185">Reference proteome</keyword>
<dbReference type="EMBL" id="CP126980">
    <property type="protein sequence ID" value="WIM99497.1"/>
    <property type="molecule type" value="Genomic_DNA"/>
</dbReference>
<dbReference type="InterPro" id="IPR005754">
    <property type="entry name" value="Sortase"/>
</dbReference>
<sequence length="460" mass="46771">MLVSAAPAVAPPSATPGAASAGTAVQVRLFALNDSGASGTATLTALPNGDLAVSIRSTHLVPNAAHAQHLHGSTTGMNFHCPSRSADRDHEGYLTTEEGMPDYGDIFLSLTTRGDISRASGLAVDRMPVADARGALAYDRTIPAADLPPGTVEHLPDLHIVEHGIDVNQNRRYDLDGLGESTFAAAAGLSGIPEEATDPALCGMVSGAAAGSVPVGGIAAGDGSVRTGFRYGYGGLVVLGVGVVLYRRRRASHHRDVGLLAVLVCGRLITTSPAGSPTAPIASSAAAPALGASAGIVAGDASALISGPLLPESPPARLEIPALRVAAPVAALGLEPDGTMRVPTDARTVGWFTRAPVPGSLGPAVLAGHVDYRGAAGSFARLSHLRRGAAIRITRRDGTVAVFAVDRIGRYPKSAFPAGAVYGPIDHAGLRLVTCGGDFDRDAGHYVDNVVVFASLRDSS</sequence>